<name>A0AAE1X8N7_9LAMI</name>
<reference evidence="1" key="1">
    <citation type="submission" date="2020-06" db="EMBL/GenBank/DDBJ databases">
        <authorList>
            <person name="Li T."/>
            <person name="Hu X."/>
            <person name="Zhang T."/>
            <person name="Song X."/>
            <person name="Zhang H."/>
            <person name="Dai N."/>
            <person name="Sheng W."/>
            <person name="Hou X."/>
            <person name="Wei L."/>
        </authorList>
    </citation>
    <scope>NUCLEOTIDE SEQUENCE</scope>
    <source>
        <strain evidence="1">K16</strain>
        <tissue evidence="1">Leaf</tissue>
    </source>
</reference>
<evidence type="ECO:0000313" key="2">
    <source>
        <dbReference type="Proteomes" id="UP001289374"/>
    </source>
</evidence>
<protein>
    <submittedName>
        <fullName evidence="1">Uncharacterized protein</fullName>
    </submittedName>
</protein>
<comment type="caution">
    <text evidence="1">The sequence shown here is derived from an EMBL/GenBank/DDBJ whole genome shotgun (WGS) entry which is preliminary data.</text>
</comment>
<accession>A0AAE1X8N7</accession>
<dbReference type="Proteomes" id="UP001289374">
    <property type="component" value="Unassembled WGS sequence"/>
</dbReference>
<dbReference type="SUPFAM" id="SSF53182">
    <property type="entry name" value="Pyrrolidone carboxyl peptidase (pyroglutamate aminopeptidase)"/>
    <property type="match status" value="1"/>
</dbReference>
<dbReference type="AlphaFoldDB" id="A0AAE1X8N7"/>
<dbReference type="Gene3D" id="3.40.630.20">
    <property type="entry name" value="Peptidase C15, pyroglutamyl peptidase I-like"/>
    <property type="match status" value="1"/>
</dbReference>
<organism evidence="1 2">
    <name type="scientific">Sesamum angolense</name>
    <dbReference type="NCBI Taxonomy" id="2727404"/>
    <lineage>
        <taxon>Eukaryota</taxon>
        <taxon>Viridiplantae</taxon>
        <taxon>Streptophyta</taxon>
        <taxon>Embryophyta</taxon>
        <taxon>Tracheophyta</taxon>
        <taxon>Spermatophyta</taxon>
        <taxon>Magnoliopsida</taxon>
        <taxon>eudicotyledons</taxon>
        <taxon>Gunneridae</taxon>
        <taxon>Pentapetalae</taxon>
        <taxon>asterids</taxon>
        <taxon>lamiids</taxon>
        <taxon>Lamiales</taxon>
        <taxon>Pedaliaceae</taxon>
        <taxon>Sesamum</taxon>
    </lineage>
</organism>
<proteinExistence type="predicted"/>
<dbReference type="EMBL" id="JACGWL010000003">
    <property type="protein sequence ID" value="KAK4406784.1"/>
    <property type="molecule type" value="Genomic_DNA"/>
</dbReference>
<keyword evidence="2" id="KW-1185">Reference proteome</keyword>
<gene>
    <name evidence="1" type="ORF">Sango_0684900</name>
</gene>
<reference evidence="1" key="2">
    <citation type="journal article" date="2024" name="Plant">
        <title>Genomic evolution and insights into agronomic trait innovations of Sesamum species.</title>
        <authorList>
            <person name="Miao H."/>
            <person name="Wang L."/>
            <person name="Qu L."/>
            <person name="Liu H."/>
            <person name="Sun Y."/>
            <person name="Le M."/>
            <person name="Wang Q."/>
            <person name="Wei S."/>
            <person name="Zheng Y."/>
            <person name="Lin W."/>
            <person name="Duan Y."/>
            <person name="Cao H."/>
            <person name="Xiong S."/>
            <person name="Wang X."/>
            <person name="Wei L."/>
            <person name="Li C."/>
            <person name="Ma Q."/>
            <person name="Ju M."/>
            <person name="Zhao R."/>
            <person name="Li G."/>
            <person name="Mu C."/>
            <person name="Tian Q."/>
            <person name="Mei H."/>
            <person name="Zhang T."/>
            <person name="Gao T."/>
            <person name="Zhang H."/>
        </authorList>
    </citation>
    <scope>NUCLEOTIDE SEQUENCE</scope>
    <source>
        <strain evidence="1">K16</strain>
    </source>
</reference>
<evidence type="ECO:0000313" key="1">
    <source>
        <dbReference type="EMBL" id="KAK4406784.1"/>
    </source>
</evidence>
<sequence length="138" mass="15271">MGSEGPTPAVTVHITGFKKFHGVAENPTEKIVSNLQEYMNKRGLPKGLVLGSVLGGQQRSNRFAMGASNCYHVIGLHHLHNAACPIDYEGVIRQSRPLLKLPYDPLNLHKINLSCSLLLEDQRLEPFMDGESPKTNLR</sequence>
<dbReference type="InterPro" id="IPR036440">
    <property type="entry name" value="Peptidase_C15-like_sf"/>
</dbReference>